<evidence type="ECO:0000313" key="2">
    <source>
        <dbReference type="EMBL" id="GAF89430.1"/>
    </source>
</evidence>
<name>X0ULS6_9ZZZZ</name>
<dbReference type="InterPro" id="IPR015931">
    <property type="entry name" value="Acnase/IPM_dHydase_lsu_aba_1/3"/>
</dbReference>
<keyword evidence="1" id="KW-0408">Iron</keyword>
<evidence type="ECO:0000256" key="1">
    <source>
        <dbReference type="ARBA" id="ARBA00023004"/>
    </source>
</evidence>
<evidence type="ECO:0008006" key="3">
    <source>
        <dbReference type="Google" id="ProtNLM"/>
    </source>
</evidence>
<organism evidence="2">
    <name type="scientific">marine sediment metagenome</name>
    <dbReference type="NCBI Taxonomy" id="412755"/>
    <lineage>
        <taxon>unclassified sequences</taxon>
        <taxon>metagenomes</taxon>
        <taxon>ecological metagenomes</taxon>
    </lineage>
</organism>
<proteinExistence type="predicted"/>
<protein>
    <recommendedName>
        <fullName evidence="3">Aconitase/3-isopropylmalate dehydratase large subunit alpha/beta/alpha domain-containing protein</fullName>
    </recommendedName>
</protein>
<gene>
    <name evidence="2" type="ORF">S01H1_18780</name>
</gene>
<reference evidence="2" key="1">
    <citation type="journal article" date="2014" name="Front. Microbiol.">
        <title>High frequency of phylogenetically diverse reductive dehalogenase-homologous genes in deep subseafloor sedimentary metagenomes.</title>
        <authorList>
            <person name="Kawai M."/>
            <person name="Futagami T."/>
            <person name="Toyoda A."/>
            <person name="Takaki Y."/>
            <person name="Nishi S."/>
            <person name="Hori S."/>
            <person name="Arai W."/>
            <person name="Tsubouchi T."/>
            <person name="Morono Y."/>
            <person name="Uchiyama I."/>
            <person name="Ito T."/>
            <person name="Fujiyama A."/>
            <person name="Inagaki F."/>
            <person name="Takami H."/>
        </authorList>
    </citation>
    <scope>NUCLEOTIDE SEQUENCE</scope>
    <source>
        <strain evidence="2">Expedition CK06-06</strain>
    </source>
</reference>
<dbReference type="AlphaFoldDB" id="X0ULS6"/>
<feature type="non-terminal residue" evidence="2">
    <location>
        <position position="70"/>
    </location>
</feature>
<dbReference type="EMBL" id="BARS01010073">
    <property type="protein sequence ID" value="GAF89430.1"/>
    <property type="molecule type" value="Genomic_DNA"/>
</dbReference>
<dbReference type="Gene3D" id="3.30.499.10">
    <property type="entry name" value="Aconitase, domain 3"/>
    <property type="match status" value="1"/>
</dbReference>
<sequence length="70" mass="7302">MGKTIIEKIISSHAGKEVSPGDIVDIAIDVRAARDFGGANVVKNIRDNALPVADSSKTVFTFDCNPGGSD</sequence>
<comment type="caution">
    <text evidence="2">The sequence shown here is derived from an EMBL/GenBank/DDBJ whole genome shotgun (WGS) entry which is preliminary data.</text>
</comment>
<accession>X0ULS6</accession>